<proteinExistence type="inferred from homology"/>
<gene>
    <name evidence="7" type="ORF">QTO34_003263</name>
</gene>
<sequence length="212" mass="22937">MPVSAHLSATPRLHPPHTSPPDTLSISSLSPEELRSSSAAPAKEAFPSERGARPLPFPAGAGQRELAGWAGSFQSQSNLKPGDLIEISRGVFAHWALYVGDGYVVHLAPPGEITSAALANIMSSGTDRAIVKKELLSEVVGNHWYRVNNKHDQKYPPLPPSQIVQRAEEQVGKVMPYKLTSANCEHFVNKLRYGVSYSDQVRPQPVSLSPAT</sequence>
<keyword evidence="2" id="KW-0808">Transferase</keyword>
<dbReference type="GO" id="GO:0008970">
    <property type="term" value="F:phospholipase A1 activity"/>
    <property type="evidence" value="ECO:0007669"/>
    <property type="project" value="TreeGrafter"/>
</dbReference>
<dbReference type="SUPFAM" id="SSF54001">
    <property type="entry name" value="Cysteine proteinases"/>
    <property type="match status" value="1"/>
</dbReference>
<accession>A0AA40LKG1</accession>
<keyword evidence="8" id="KW-1185">Reference proteome</keyword>
<evidence type="ECO:0000256" key="5">
    <source>
        <dbReference type="SAM" id="MobiDB-lite"/>
    </source>
</evidence>
<dbReference type="InterPro" id="IPR038765">
    <property type="entry name" value="Papain-like_cys_pep_sf"/>
</dbReference>
<feature type="compositionally biased region" description="Low complexity" evidence="5">
    <location>
        <begin position="24"/>
        <end position="42"/>
    </location>
</feature>
<evidence type="ECO:0000256" key="2">
    <source>
        <dbReference type="ARBA" id="ARBA00022679"/>
    </source>
</evidence>
<feature type="domain" description="LRAT" evidence="6">
    <location>
        <begin position="84"/>
        <end position="200"/>
    </location>
</feature>
<evidence type="ECO:0000259" key="6">
    <source>
        <dbReference type="PROSITE" id="PS51934"/>
    </source>
</evidence>
<feature type="region of interest" description="Disordered" evidence="5">
    <location>
        <begin position="1"/>
        <end position="59"/>
    </location>
</feature>
<organism evidence="7 8">
    <name type="scientific">Cnephaeus nilssonii</name>
    <name type="common">Northern bat</name>
    <name type="synonym">Eptesicus nilssonii</name>
    <dbReference type="NCBI Taxonomy" id="3371016"/>
    <lineage>
        <taxon>Eukaryota</taxon>
        <taxon>Metazoa</taxon>
        <taxon>Chordata</taxon>
        <taxon>Craniata</taxon>
        <taxon>Vertebrata</taxon>
        <taxon>Euteleostomi</taxon>
        <taxon>Mammalia</taxon>
        <taxon>Eutheria</taxon>
        <taxon>Laurasiatheria</taxon>
        <taxon>Chiroptera</taxon>
        <taxon>Yangochiroptera</taxon>
        <taxon>Vespertilionidae</taxon>
        <taxon>Cnephaeus</taxon>
    </lineage>
</organism>
<dbReference type="PANTHER" id="PTHR13943:SF31">
    <property type="entry name" value="PHOSPHOLIPASE A AND ACYLTRANSFERASE 3"/>
    <property type="match status" value="1"/>
</dbReference>
<dbReference type="GO" id="GO:0004623">
    <property type="term" value="F:phospholipase A2 activity"/>
    <property type="evidence" value="ECO:0007669"/>
    <property type="project" value="TreeGrafter"/>
</dbReference>
<dbReference type="InterPro" id="IPR051496">
    <property type="entry name" value="H-rev107_PLA/AT"/>
</dbReference>
<dbReference type="InterPro" id="IPR007053">
    <property type="entry name" value="LRAT_dom"/>
</dbReference>
<dbReference type="Pfam" id="PF04970">
    <property type="entry name" value="LRAT"/>
    <property type="match status" value="1"/>
</dbReference>
<evidence type="ECO:0000313" key="8">
    <source>
        <dbReference type="Proteomes" id="UP001177744"/>
    </source>
</evidence>
<dbReference type="PANTHER" id="PTHR13943">
    <property type="entry name" value="HRAS-LIKE SUPPRESSOR - RELATED"/>
    <property type="match status" value="1"/>
</dbReference>
<evidence type="ECO:0000256" key="4">
    <source>
        <dbReference type="ARBA" id="ARBA00023098"/>
    </source>
</evidence>
<protein>
    <recommendedName>
        <fullName evidence="6">LRAT domain-containing protein</fullName>
    </recommendedName>
</protein>
<evidence type="ECO:0000313" key="7">
    <source>
        <dbReference type="EMBL" id="KAK1335477.1"/>
    </source>
</evidence>
<dbReference type="Gene3D" id="3.90.1720.10">
    <property type="entry name" value="endopeptidase domain like (from Nostoc punctiforme)"/>
    <property type="match status" value="1"/>
</dbReference>
<evidence type="ECO:0000256" key="3">
    <source>
        <dbReference type="ARBA" id="ARBA00022801"/>
    </source>
</evidence>
<keyword evidence="4" id="KW-0443">Lipid metabolism</keyword>
<dbReference type="Proteomes" id="UP001177744">
    <property type="component" value="Unassembled WGS sequence"/>
</dbReference>
<dbReference type="GO" id="GO:0070292">
    <property type="term" value="P:N-acylphosphatidylethanolamine metabolic process"/>
    <property type="evidence" value="ECO:0007669"/>
    <property type="project" value="TreeGrafter"/>
</dbReference>
<dbReference type="PROSITE" id="PS51934">
    <property type="entry name" value="LRAT"/>
    <property type="match status" value="1"/>
</dbReference>
<comment type="similarity">
    <text evidence="1">Belongs to the H-rev107 family.</text>
</comment>
<name>A0AA40LKG1_CNENI</name>
<keyword evidence="3" id="KW-0378">Hydrolase</keyword>
<reference evidence="7" key="1">
    <citation type="submission" date="2023-06" db="EMBL/GenBank/DDBJ databases">
        <title>Reference genome for the Northern bat (Eptesicus nilssonii), a most northern bat species.</title>
        <authorList>
            <person name="Laine V.N."/>
            <person name="Pulliainen A.T."/>
            <person name="Lilley T.M."/>
        </authorList>
    </citation>
    <scope>NUCLEOTIDE SEQUENCE</scope>
    <source>
        <strain evidence="7">BLF_Eptnil</strain>
        <tissue evidence="7">Kidney</tissue>
    </source>
</reference>
<comment type="caution">
    <text evidence="7">The sequence shown here is derived from an EMBL/GenBank/DDBJ whole genome shotgun (WGS) entry which is preliminary data.</text>
</comment>
<dbReference type="AlphaFoldDB" id="A0AA40LKG1"/>
<dbReference type="EMBL" id="JAULJE010000013">
    <property type="protein sequence ID" value="KAK1335477.1"/>
    <property type="molecule type" value="Genomic_DNA"/>
</dbReference>
<dbReference type="GO" id="GO:0005737">
    <property type="term" value="C:cytoplasm"/>
    <property type="evidence" value="ECO:0007669"/>
    <property type="project" value="TreeGrafter"/>
</dbReference>
<evidence type="ECO:0000256" key="1">
    <source>
        <dbReference type="ARBA" id="ARBA00007824"/>
    </source>
</evidence>
<dbReference type="GO" id="GO:0016410">
    <property type="term" value="F:N-acyltransferase activity"/>
    <property type="evidence" value="ECO:0007669"/>
    <property type="project" value="TreeGrafter"/>
</dbReference>